<dbReference type="AlphaFoldDB" id="A0A928TT63"/>
<dbReference type="SUPFAM" id="SSF82171">
    <property type="entry name" value="DPP6 N-terminal domain-like"/>
    <property type="match status" value="1"/>
</dbReference>
<reference evidence="2" key="1">
    <citation type="submission" date="2020-05" db="EMBL/GenBank/DDBJ databases">
        <title>High-Quality Genomes of Partial-Nitritation/Anammox System by Hierarchical Clustering Based Hybrid Assembly.</title>
        <authorList>
            <person name="Liu L."/>
            <person name="Wang Y."/>
            <person name="Che Y."/>
            <person name="Chen Y."/>
            <person name="Xia Y."/>
            <person name="Luo R."/>
            <person name="Cheng S.H."/>
            <person name="Zheng C."/>
            <person name="Zhang T."/>
        </authorList>
    </citation>
    <scope>NUCLEOTIDE SEQUENCE</scope>
    <source>
        <strain evidence="2">H1_PAT1</strain>
    </source>
</reference>
<dbReference type="EMBL" id="JABTTY010000001">
    <property type="protein sequence ID" value="MBE7525659.1"/>
    <property type="molecule type" value="Genomic_DNA"/>
</dbReference>
<organism evidence="2 3">
    <name type="scientific">candidate division WWE3 bacterium</name>
    <dbReference type="NCBI Taxonomy" id="2053526"/>
    <lineage>
        <taxon>Bacteria</taxon>
        <taxon>Katanobacteria</taxon>
    </lineage>
</organism>
<evidence type="ECO:0000259" key="1">
    <source>
        <dbReference type="Pfam" id="PF08308"/>
    </source>
</evidence>
<dbReference type="InterPro" id="IPR013229">
    <property type="entry name" value="PEGA"/>
</dbReference>
<accession>A0A928TT63</accession>
<gene>
    <name evidence="2" type="ORF">HS096_04720</name>
</gene>
<proteinExistence type="predicted"/>
<protein>
    <submittedName>
        <fullName evidence="2">PEGA domain-containing protein</fullName>
    </submittedName>
</protein>
<dbReference type="Proteomes" id="UP000710385">
    <property type="component" value="Unassembled WGS sequence"/>
</dbReference>
<comment type="caution">
    <text evidence="2">The sequence shown here is derived from an EMBL/GenBank/DDBJ whole genome shotgun (WGS) entry which is preliminary data.</text>
</comment>
<feature type="domain" description="PEGA" evidence="1">
    <location>
        <begin position="25"/>
        <end position="85"/>
    </location>
</feature>
<evidence type="ECO:0000313" key="3">
    <source>
        <dbReference type="Proteomes" id="UP000710385"/>
    </source>
</evidence>
<name>A0A928TT63_UNCKA</name>
<evidence type="ECO:0000313" key="2">
    <source>
        <dbReference type="EMBL" id="MBE7525659.1"/>
    </source>
</evidence>
<dbReference type="Pfam" id="PF08308">
    <property type="entry name" value="PEGA"/>
    <property type="match status" value="1"/>
</dbReference>
<sequence>MAPAVVFYTAGYRYNPKKGVIERNGTLIVDSIPKGASITLNGSVVPERSPVTLQNVAPGTYTIRVTSPGYSIWEKTLDVRPERVTFANHIHLWKTSGPVFLVPEHVRGIRASPSGRYLAALAGDATSSLLIFDLSNDTAEFLPFSSTVATSQRVELTWNDAETAVLVRELPGSAYLAERKGSVQKLPDGFYRWDGGTLIGALEGEMLMYSVSNGDIRRTPLPNDVIDEQNGFRLFRRNGGTVLGEVRTPDRVFELPSGNWHFAGRISGYPFVTDGNRWLGIDVEENTREGLSFFSDDAPDILQKSGETFVITRTGGELWLTIIGRSSELLVRKSQAITGAVWHRLGEQNFYSTQAAVQALDIDSRNGRYETRLASFDEIDGMTKARNVLYIAGVRDGQRGIYRLDVE</sequence>